<dbReference type="EMBL" id="CAJHNJ030000024">
    <property type="protein sequence ID" value="CAG9120942.1"/>
    <property type="molecule type" value="Genomic_DNA"/>
</dbReference>
<gene>
    <name evidence="1" type="ORF">PLXY2_LOCUS7303</name>
</gene>
<evidence type="ECO:0000313" key="1">
    <source>
        <dbReference type="EMBL" id="CAG9120942.1"/>
    </source>
</evidence>
<protein>
    <submittedName>
        <fullName evidence="1">(diamondback moth) hypothetical protein</fullName>
    </submittedName>
</protein>
<accession>A0A8S4F2C8</accession>
<proteinExistence type="predicted"/>
<evidence type="ECO:0000313" key="2">
    <source>
        <dbReference type="Proteomes" id="UP000653454"/>
    </source>
</evidence>
<dbReference type="AlphaFoldDB" id="A0A8S4F2C8"/>
<reference evidence="1" key="1">
    <citation type="submission" date="2020-11" db="EMBL/GenBank/DDBJ databases">
        <authorList>
            <person name="Whiteford S."/>
        </authorList>
    </citation>
    <scope>NUCLEOTIDE SEQUENCE</scope>
</reference>
<name>A0A8S4F2C8_PLUXY</name>
<comment type="caution">
    <text evidence="1">The sequence shown here is derived from an EMBL/GenBank/DDBJ whole genome shotgun (WGS) entry which is preliminary data.</text>
</comment>
<organism evidence="1 2">
    <name type="scientific">Plutella xylostella</name>
    <name type="common">Diamondback moth</name>
    <name type="synonym">Plutella maculipennis</name>
    <dbReference type="NCBI Taxonomy" id="51655"/>
    <lineage>
        <taxon>Eukaryota</taxon>
        <taxon>Metazoa</taxon>
        <taxon>Ecdysozoa</taxon>
        <taxon>Arthropoda</taxon>
        <taxon>Hexapoda</taxon>
        <taxon>Insecta</taxon>
        <taxon>Pterygota</taxon>
        <taxon>Neoptera</taxon>
        <taxon>Endopterygota</taxon>
        <taxon>Lepidoptera</taxon>
        <taxon>Glossata</taxon>
        <taxon>Ditrysia</taxon>
        <taxon>Yponomeutoidea</taxon>
        <taxon>Plutellidae</taxon>
        <taxon>Plutella</taxon>
    </lineage>
</organism>
<sequence>MIREENILGALGKTSNYVKKTDKDEVEAEVSEATPKEEDNSTQKRNHDKRISIPKRIRRISVLLTPNLRKLRKNLKELTCVKKDHLLDDSCDDAYGMDDKDLIMEVTRHRSLDRGSTLRRASQFIFTRKSASEHPYHPFTPKTTVRKMHFIHFDDH</sequence>
<dbReference type="Proteomes" id="UP000653454">
    <property type="component" value="Unassembled WGS sequence"/>
</dbReference>
<keyword evidence="2" id="KW-1185">Reference proteome</keyword>